<reference evidence="2" key="1">
    <citation type="submission" date="2024-03" db="EMBL/GenBank/DDBJ databases">
        <authorList>
            <consortium name="ELIXIR-Norway"/>
            <consortium name="Elixir Norway"/>
        </authorList>
    </citation>
    <scope>NUCLEOTIDE SEQUENCE</scope>
</reference>
<dbReference type="EMBL" id="OZ023704">
    <property type="protein sequence ID" value="CAK9873226.1"/>
    <property type="molecule type" value="Genomic_DNA"/>
</dbReference>
<proteinExistence type="predicted"/>
<gene>
    <name evidence="2" type="ORF">CSSPJE1EN2_LOCUS15796</name>
</gene>
<evidence type="ECO:0000313" key="3">
    <source>
        <dbReference type="Proteomes" id="UP001497522"/>
    </source>
</evidence>
<feature type="region of interest" description="Disordered" evidence="1">
    <location>
        <begin position="1"/>
        <end position="30"/>
    </location>
</feature>
<feature type="compositionally biased region" description="Basic and acidic residues" evidence="1">
    <location>
        <begin position="17"/>
        <end position="28"/>
    </location>
</feature>
<keyword evidence="3" id="KW-1185">Reference proteome</keyword>
<evidence type="ECO:0000313" key="2">
    <source>
        <dbReference type="EMBL" id="CAK9873226.1"/>
    </source>
</evidence>
<organism evidence="2 3">
    <name type="scientific">Sphagnum jensenii</name>
    <dbReference type="NCBI Taxonomy" id="128206"/>
    <lineage>
        <taxon>Eukaryota</taxon>
        <taxon>Viridiplantae</taxon>
        <taxon>Streptophyta</taxon>
        <taxon>Embryophyta</taxon>
        <taxon>Bryophyta</taxon>
        <taxon>Sphagnophytina</taxon>
        <taxon>Sphagnopsida</taxon>
        <taxon>Sphagnales</taxon>
        <taxon>Sphagnaceae</taxon>
        <taxon>Sphagnum</taxon>
    </lineage>
</organism>
<accession>A0ABP1BEE9</accession>
<protein>
    <submittedName>
        <fullName evidence="2">Uncharacterized protein</fullName>
    </submittedName>
</protein>
<evidence type="ECO:0000256" key="1">
    <source>
        <dbReference type="SAM" id="MobiDB-lite"/>
    </source>
</evidence>
<dbReference type="Proteomes" id="UP001497522">
    <property type="component" value="Chromosome 3"/>
</dbReference>
<feature type="compositionally biased region" description="Polar residues" evidence="1">
    <location>
        <begin position="1"/>
        <end position="16"/>
    </location>
</feature>
<name>A0ABP1BEE9_9BRYO</name>
<sequence length="130" mass="14683">MKLPPTSSANTATRNDAQAKEADRKREPPAMVDYHTIPSQNVTDADHYAVTDIAVLRFQTIPSQNVTDTDHYAVTDIGVLRFQTIMHLRLWKKGSDSRPLCSYGDWSVQTPDQSCTYGYGRAWTLHHYAV</sequence>